<protein>
    <submittedName>
        <fullName evidence="1">Uncharacterized protein</fullName>
    </submittedName>
</protein>
<reference evidence="1" key="2">
    <citation type="journal article" date="2015" name="Fish Shellfish Immunol.">
        <title>Early steps in the European eel (Anguilla anguilla)-Vibrio vulnificus interaction in the gills: Role of the RtxA13 toxin.</title>
        <authorList>
            <person name="Callol A."/>
            <person name="Pajuelo D."/>
            <person name="Ebbesson L."/>
            <person name="Teles M."/>
            <person name="MacKenzie S."/>
            <person name="Amaro C."/>
        </authorList>
    </citation>
    <scope>NUCLEOTIDE SEQUENCE</scope>
</reference>
<evidence type="ECO:0000313" key="1">
    <source>
        <dbReference type="EMBL" id="JAH62847.1"/>
    </source>
</evidence>
<reference evidence="1" key="1">
    <citation type="submission" date="2014-11" db="EMBL/GenBank/DDBJ databases">
        <authorList>
            <person name="Amaro Gonzalez C."/>
        </authorList>
    </citation>
    <scope>NUCLEOTIDE SEQUENCE</scope>
</reference>
<proteinExistence type="predicted"/>
<sequence length="15" mass="1637">MQKYRHRSGGSATAS</sequence>
<accession>A0A0E9UAV2</accession>
<organism evidence="1">
    <name type="scientific">Anguilla anguilla</name>
    <name type="common">European freshwater eel</name>
    <name type="synonym">Muraena anguilla</name>
    <dbReference type="NCBI Taxonomy" id="7936"/>
    <lineage>
        <taxon>Eukaryota</taxon>
        <taxon>Metazoa</taxon>
        <taxon>Chordata</taxon>
        <taxon>Craniata</taxon>
        <taxon>Vertebrata</taxon>
        <taxon>Euteleostomi</taxon>
        <taxon>Actinopterygii</taxon>
        <taxon>Neopterygii</taxon>
        <taxon>Teleostei</taxon>
        <taxon>Anguilliformes</taxon>
        <taxon>Anguillidae</taxon>
        <taxon>Anguilla</taxon>
    </lineage>
</organism>
<dbReference type="EMBL" id="GBXM01045730">
    <property type="protein sequence ID" value="JAH62847.1"/>
    <property type="molecule type" value="Transcribed_RNA"/>
</dbReference>
<name>A0A0E9UAV2_ANGAN</name>